<dbReference type="GO" id="GO:0000271">
    <property type="term" value="P:polysaccharide biosynthetic process"/>
    <property type="evidence" value="ECO:0007669"/>
    <property type="project" value="InterPro"/>
</dbReference>
<evidence type="ECO:0000256" key="4">
    <source>
        <dbReference type="ARBA" id="ARBA00022679"/>
    </source>
</evidence>
<comment type="similarity">
    <text evidence="2">Belongs to the glycosyltransferase 2 family.</text>
</comment>
<dbReference type="GO" id="GO:0016020">
    <property type="term" value="C:membrane"/>
    <property type="evidence" value="ECO:0007669"/>
    <property type="project" value="UniProtKB-SubCell"/>
</dbReference>
<dbReference type="PANTHER" id="PTHR43398:SF1">
    <property type="entry name" value="DOLICHOL-PHOSPHATE MANNOSYLTRANSFERASE SUBUNIT 1"/>
    <property type="match status" value="1"/>
</dbReference>
<evidence type="ECO:0000259" key="9">
    <source>
        <dbReference type="Pfam" id="PF00535"/>
    </source>
</evidence>
<organism evidence="11">
    <name type="scientific">marine metagenome</name>
    <dbReference type="NCBI Taxonomy" id="408172"/>
    <lineage>
        <taxon>unclassified sequences</taxon>
        <taxon>metagenomes</taxon>
        <taxon>ecological metagenomes</taxon>
    </lineage>
</organism>
<keyword evidence="3" id="KW-0328">Glycosyltransferase</keyword>
<feature type="transmembrane region" description="Helical" evidence="8">
    <location>
        <begin position="255"/>
        <end position="274"/>
    </location>
</feature>
<dbReference type="CDD" id="cd06442">
    <property type="entry name" value="DPM1_like"/>
    <property type="match status" value="1"/>
</dbReference>
<evidence type="ECO:0000256" key="7">
    <source>
        <dbReference type="ARBA" id="ARBA00023136"/>
    </source>
</evidence>
<comment type="subcellular location">
    <subcellularLocation>
        <location evidence="1">Membrane</location>
        <topology evidence="1">Multi-pass membrane protein</topology>
    </subcellularLocation>
</comment>
<keyword evidence="6 8" id="KW-1133">Transmembrane helix</keyword>
<dbReference type="InterPro" id="IPR029044">
    <property type="entry name" value="Nucleotide-diphossugar_trans"/>
</dbReference>
<dbReference type="Pfam" id="PF00535">
    <property type="entry name" value="Glycos_transf_2"/>
    <property type="match status" value="1"/>
</dbReference>
<dbReference type="GO" id="GO:0004582">
    <property type="term" value="F:dolichyl-phosphate beta-D-mannosyltransferase activity"/>
    <property type="evidence" value="ECO:0007669"/>
    <property type="project" value="InterPro"/>
</dbReference>
<dbReference type="PANTHER" id="PTHR43398">
    <property type="entry name" value="DOLICHOL-PHOSPHATE MANNOSYLTRANSFERASE SUBUNIT 1"/>
    <property type="match status" value="1"/>
</dbReference>
<accession>A0A382LGH7</accession>
<evidence type="ECO:0000313" key="11">
    <source>
        <dbReference type="EMBL" id="SVC35974.1"/>
    </source>
</evidence>
<evidence type="ECO:0008006" key="12">
    <source>
        <dbReference type="Google" id="ProtNLM"/>
    </source>
</evidence>
<feature type="domain" description="Glycosyltransferase 2-like" evidence="9">
    <location>
        <begin position="16"/>
        <end position="148"/>
    </location>
</feature>
<name>A0A382LGH7_9ZZZZ</name>
<keyword evidence="4" id="KW-0808">Transferase</keyword>
<sequence length="318" mass="35901">MKQYSSQNNDSVLKACVVLPTYNEAENIESITKAIFAVQSKIPTHELYVVVVDDNSPDGTQEIVEWLKGQNPNIRLITGNKVGLGDAYKRGIEFAMEYFKPDLLLQMDADGQHDPNLIPEFINLANNGFSLVIGSRLIDGGETPDFSIWRKFLSVFGNWLVRNLGGIKDVKDCTSGFRCIKANLISKCHFDYLSTRGYSFQSSLVYELIRHGAKPIEVPIVFKDRVKGDSKLTLADQIEFLINIGKITFHKSEDFIKFCCVGFVGAIVNIGTYLLLERQFQVPSQIAINIAIEVSIVSNFFFNNYWTFKKRAKKLPAY</sequence>
<feature type="domain" description="GtrA/DPMS transmembrane" evidence="10">
    <location>
        <begin position="257"/>
        <end position="314"/>
    </location>
</feature>
<dbReference type="GO" id="GO:0009247">
    <property type="term" value="P:glycolipid biosynthetic process"/>
    <property type="evidence" value="ECO:0007669"/>
    <property type="project" value="TreeGrafter"/>
</dbReference>
<dbReference type="AlphaFoldDB" id="A0A382LGH7"/>
<dbReference type="InterPro" id="IPR007267">
    <property type="entry name" value="GtrA_DPMS_TM"/>
</dbReference>
<dbReference type="InterPro" id="IPR039528">
    <property type="entry name" value="DPM1-like"/>
</dbReference>
<evidence type="ECO:0000256" key="8">
    <source>
        <dbReference type="SAM" id="Phobius"/>
    </source>
</evidence>
<feature type="transmembrane region" description="Helical" evidence="8">
    <location>
        <begin position="286"/>
        <end position="306"/>
    </location>
</feature>
<proteinExistence type="inferred from homology"/>
<keyword evidence="5 8" id="KW-0812">Transmembrane</keyword>
<evidence type="ECO:0000256" key="3">
    <source>
        <dbReference type="ARBA" id="ARBA00022676"/>
    </source>
</evidence>
<dbReference type="InterPro" id="IPR001173">
    <property type="entry name" value="Glyco_trans_2-like"/>
</dbReference>
<gene>
    <name evidence="11" type="ORF">METZ01_LOCUS288828</name>
</gene>
<dbReference type="Gene3D" id="3.90.550.10">
    <property type="entry name" value="Spore Coat Polysaccharide Biosynthesis Protein SpsA, Chain A"/>
    <property type="match status" value="1"/>
</dbReference>
<feature type="non-terminal residue" evidence="11">
    <location>
        <position position="318"/>
    </location>
</feature>
<dbReference type="Pfam" id="PF04138">
    <property type="entry name" value="GtrA_DPMS_TM"/>
    <property type="match status" value="1"/>
</dbReference>
<protein>
    <recommendedName>
        <fullName evidence="12">Glycosyltransferase 2-like domain-containing protein</fullName>
    </recommendedName>
</protein>
<evidence type="ECO:0000256" key="1">
    <source>
        <dbReference type="ARBA" id="ARBA00004141"/>
    </source>
</evidence>
<evidence type="ECO:0000256" key="6">
    <source>
        <dbReference type="ARBA" id="ARBA00022989"/>
    </source>
</evidence>
<evidence type="ECO:0000259" key="10">
    <source>
        <dbReference type="Pfam" id="PF04138"/>
    </source>
</evidence>
<keyword evidence="7 8" id="KW-0472">Membrane</keyword>
<evidence type="ECO:0000256" key="5">
    <source>
        <dbReference type="ARBA" id="ARBA00022692"/>
    </source>
</evidence>
<dbReference type="SUPFAM" id="SSF53448">
    <property type="entry name" value="Nucleotide-diphospho-sugar transferases"/>
    <property type="match status" value="1"/>
</dbReference>
<reference evidence="11" key="1">
    <citation type="submission" date="2018-05" db="EMBL/GenBank/DDBJ databases">
        <authorList>
            <person name="Lanie J.A."/>
            <person name="Ng W.-L."/>
            <person name="Kazmierczak K.M."/>
            <person name="Andrzejewski T.M."/>
            <person name="Davidsen T.M."/>
            <person name="Wayne K.J."/>
            <person name="Tettelin H."/>
            <person name="Glass J.I."/>
            <person name="Rusch D."/>
            <person name="Podicherti R."/>
            <person name="Tsui H.-C.T."/>
            <person name="Winkler M.E."/>
        </authorList>
    </citation>
    <scope>NUCLEOTIDE SEQUENCE</scope>
</reference>
<evidence type="ECO:0000256" key="2">
    <source>
        <dbReference type="ARBA" id="ARBA00006739"/>
    </source>
</evidence>
<dbReference type="EMBL" id="UINC01087003">
    <property type="protein sequence ID" value="SVC35974.1"/>
    <property type="molecule type" value="Genomic_DNA"/>
</dbReference>